<reference evidence="4" key="1">
    <citation type="submission" date="2016-11" db="EMBL/GenBank/DDBJ databases">
        <authorList>
            <person name="Varghese N."/>
            <person name="Submissions S."/>
        </authorList>
    </citation>
    <scope>NUCLEOTIDE SEQUENCE [LARGE SCALE GENOMIC DNA]</scope>
    <source>
        <strain evidence="4">DSM 27623</strain>
    </source>
</reference>
<dbReference type="InterPro" id="IPR026444">
    <property type="entry name" value="Secre_tail"/>
</dbReference>
<organism evidence="3 4">
    <name type="scientific">Epilithonimonas zeae</name>
    <dbReference type="NCBI Taxonomy" id="1416779"/>
    <lineage>
        <taxon>Bacteria</taxon>
        <taxon>Pseudomonadati</taxon>
        <taxon>Bacteroidota</taxon>
        <taxon>Flavobacteriia</taxon>
        <taxon>Flavobacteriales</taxon>
        <taxon>Weeksellaceae</taxon>
        <taxon>Chryseobacterium group</taxon>
        <taxon>Epilithonimonas</taxon>
    </lineage>
</organism>
<evidence type="ECO:0000313" key="3">
    <source>
        <dbReference type="EMBL" id="SIO10645.1"/>
    </source>
</evidence>
<dbReference type="PANTHER" id="PTHR42754">
    <property type="entry name" value="ENDOGLUCANASE"/>
    <property type="match status" value="1"/>
</dbReference>
<keyword evidence="1" id="KW-0732">Signal</keyword>
<dbReference type="Pfam" id="PF18962">
    <property type="entry name" value="Por_Secre_tail"/>
    <property type="match status" value="1"/>
</dbReference>
<dbReference type="STRING" id="1416779.SAMN05444409_2032"/>
<dbReference type="OrthoDB" id="9811934at2"/>
<protein>
    <submittedName>
        <fullName evidence="3">Por secretion system C-terminal sorting domain-containing protein</fullName>
    </submittedName>
</protein>
<evidence type="ECO:0000313" key="4">
    <source>
        <dbReference type="Proteomes" id="UP000185207"/>
    </source>
</evidence>
<name>A0A1N6GTI6_9FLAO</name>
<proteinExistence type="predicted"/>
<dbReference type="RefSeq" id="WP_074235138.1">
    <property type="nucleotide sequence ID" value="NZ_FSRK01000001.1"/>
</dbReference>
<dbReference type="EMBL" id="FSRK01000001">
    <property type="protein sequence ID" value="SIO10645.1"/>
    <property type="molecule type" value="Genomic_DNA"/>
</dbReference>
<dbReference type="NCBIfam" id="TIGR04183">
    <property type="entry name" value="Por_Secre_tail"/>
    <property type="match status" value="1"/>
</dbReference>
<gene>
    <name evidence="3" type="ORF">SAMN05444409_2032</name>
</gene>
<accession>A0A1N6GTI6</accession>
<sequence>MKLRKIFFLGLFTMPLLNVFAQKIIWQKNYGGDQSDYLRRIVPTPDYGFLVAGSSLSKIAGSNNGGLDYTLTKMNEDGDVEWEKSFGGHGNDMLSTVHLTMDGGMILGGDSNSGIGGLKSQDNIGFSDLWILKLNASGDVEWEKTFGGIGTEKLVSIMQTKDKGYIIGAVSDSEPVEINSKLVGHKSEKSFGGFDFWIVKINSSGDVEWEKTIGGNGYDYLVNCFETNLGHFLIGGYSNSPLSGNKSVKLKGEGDYLLVELDKNGTIIDERNFGGKGNNELTSFSKSNGGYIFGGRSNSKKSEDKSTDSKDYDFWIVKTDELGKILWDRTFDIGKFDVLLDAIEDKNGDIVVSGYAQTESQDNVEDKDKINNYSLIYLDNKGNEKLRKDIGGSKTDILNNTILTRDQSIIMAGTSNSNKGGDKTINSNGRNDFWILKIGNPIINSSEERHKIEIYPNPTERFVNVISDNELKGSDINVISVGGQLLQNFQIKSTTAVIDLAGYPQGIYLISIISDSGVITKKILKTGAK</sequence>
<feature type="domain" description="Secretion system C-terminal sorting" evidence="2">
    <location>
        <begin position="454"/>
        <end position="523"/>
    </location>
</feature>
<dbReference type="Proteomes" id="UP000185207">
    <property type="component" value="Unassembled WGS sequence"/>
</dbReference>
<evidence type="ECO:0000259" key="2">
    <source>
        <dbReference type="Pfam" id="PF18962"/>
    </source>
</evidence>
<keyword evidence="4" id="KW-1185">Reference proteome</keyword>
<dbReference type="AlphaFoldDB" id="A0A1N6GTI6"/>
<dbReference type="PANTHER" id="PTHR42754:SF1">
    <property type="entry name" value="LIPOPROTEIN"/>
    <property type="match status" value="1"/>
</dbReference>
<evidence type="ECO:0000256" key="1">
    <source>
        <dbReference type="ARBA" id="ARBA00022729"/>
    </source>
</evidence>